<feature type="domain" description="HTH myb-type" evidence="5">
    <location>
        <begin position="216"/>
        <end position="275"/>
    </location>
</feature>
<feature type="region of interest" description="Disordered" evidence="3">
    <location>
        <begin position="183"/>
        <end position="220"/>
    </location>
</feature>
<dbReference type="PANTHER" id="PTHR47122">
    <property type="entry name" value="MYB-LIKE DNA-BINDING DOMAIN CONTAINING PROTEIN, EXPRESSED"/>
    <property type="match status" value="1"/>
</dbReference>
<evidence type="ECO:0000313" key="6">
    <source>
        <dbReference type="EMBL" id="KAJ9559147.1"/>
    </source>
</evidence>
<dbReference type="PANTHER" id="PTHR47122:SF13">
    <property type="entry name" value="HOMEODOMAIN-LIKE PROTEIN-RELATED"/>
    <property type="match status" value="1"/>
</dbReference>
<keyword evidence="2" id="KW-0539">Nucleus</keyword>
<proteinExistence type="predicted"/>
<evidence type="ECO:0000259" key="4">
    <source>
        <dbReference type="PROSITE" id="PS50090"/>
    </source>
</evidence>
<feature type="compositionally biased region" description="Low complexity" evidence="3">
    <location>
        <begin position="341"/>
        <end position="351"/>
    </location>
</feature>
<evidence type="ECO:0000259" key="5">
    <source>
        <dbReference type="PROSITE" id="PS51294"/>
    </source>
</evidence>
<dbReference type="EMBL" id="JARYMX010000003">
    <property type="protein sequence ID" value="KAJ9559147.1"/>
    <property type="molecule type" value="Genomic_DNA"/>
</dbReference>
<dbReference type="Pfam" id="PF00249">
    <property type="entry name" value="Myb_DNA-binding"/>
    <property type="match status" value="1"/>
</dbReference>
<evidence type="ECO:0000256" key="1">
    <source>
        <dbReference type="ARBA" id="ARBA00004123"/>
    </source>
</evidence>
<accession>A0AA38WFB6</accession>
<comment type="caution">
    <text evidence="6">The sequence shown here is derived from an EMBL/GenBank/DDBJ whole genome shotgun (WGS) entry which is preliminary data.</text>
</comment>
<organism evidence="6 7">
    <name type="scientific">Centaurea solstitialis</name>
    <name type="common">yellow star-thistle</name>
    <dbReference type="NCBI Taxonomy" id="347529"/>
    <lineage>
        <taxon>Eukaryota</taxon>
        <taxon>Viridiplantae</taxon>
        <taxon>Streptophyta</taxon>
        <taxon>Embryophyta</taxon>
        <taxon>Tracheophyta</taxon>
        <taxon>Spermatophyta</taxon>
        <taxon>Magnoliopsida</taxon>
        <taxon>eudicotyledons</taxon>
        <taxon>Gunneridae</taxon>
        <taxon>Pentapetalae</taxon>
        <taxon>asterids</taxon>
        <taxon>campanulids</taxon>
        <taxon>Asterales</taxon>
        <taxon>Asteraceae</taxon>
        <taxon>Carduoideae</taxon>
        <taxon>Cardueae</taxon>
        <taxon>Centaureinae</taxon>
        <taxon>Centaurea</taxon>
    </lineage>
</organism>
<feature type="domain" description="Myb-like" evidence="4">
    <location>
        <begin position="216"/>
        <end position="271"/>
    </location>
</feature>
<dbReference type="InterPro" id="IPR001005">
    <property type="entry name" value="SANT/Myb"/>
</dbReference>
<dbReference type="SMART" id="SM00717">
    <property type="entry name" value="SANT"/>
    <property type="match status" value="1"/>
</dbReference>
<gene>
    <name evidence="6" type="ORF">OSB04_013761</name>
</gene>
<evidence type="ECO:0000313" key="7">
    <source>
        <dbReference type="Proteomes" id="UP001172457"/>
    </source>
</evidence>
<comment type="subcellular location">
    <subcellularLocation>
        <location evidence="1">Nucleus</location>
    </subcellularLocation>
</comment>
<name>A0AA38WFB6_9ASTR</name>
<dbReference type="CDD" id="cd11660">
    <property type="entry name" value="SANT_TRF"/>
    <property type="match status" value="1"/>
</dbReference>
<dbReference type="PROSITE" id="PS51294">
    <property type="entry name" value="HTH_MYB"/>
    <property type="match status" value="1"/>
</dbReference>
<dbReference type="GO" id="GO:0005634">
    <property type="term" value="C:nucleus"/>
    <property type="evidence" value="ECO:0007669"/>
    <property type="project" value="UniProtKB-SubCell"/>
</dbReference>
<protein>
    <submittedName>
        <fullName evidence="6">Uncharacterized protein</fullName>
    </submittedName>
</protein>
<dbReference type="AlphaFoldDB" id="A0AA38WFB6"/>
<reference evidence="6" key="1">
    <citation type="submission" date="2023-03" db="EMBL/GenBank/DDBJ databases">
        <title>Chromosome-scale reference genome and RAD-based genetic map of yellow starthistle (Centaurea solstitialis) reveal putative structural variation and QTLs associated with invader traits.</title>
        <authorList>
            <person name="Reatini B."/>
            <person name="Cang F.A."/>
            <person name="Jiang Q."/>
            <person name="Mckibben M.T.W."/>
            <person name="Barker M.S."/>
            <person name="Rieseberg L.H."/>
            <person name="Dlugosch K.M."/>
        </authorList>
    </citation>
    <scope>NUCLEOTIDE SEQUENCE</scope>
    <source>
        <strain evidence="6">CAN-66</strain>
        <tissue evidence="6">Leaf</tissue>
    </source>
</reference>
<evidence type="ECO:0000256" key="3">
    <source>
        <dbReference type="SAM" id="MobiDB-lite"/>
    </source>
</evidence>
<feature type="region of interest" description="Disordered" evidence="3">
    <location>
        <begin position="332"/>
        <end position="351"/>
    </location>
</feature>
<dbReference type="SUPFAM" id="SSF46689">
    <property type="entry name" value="Homeodomain-like"/>
    <property type="match status" value="1"/>
</dbReference>
<dbReference type="Proteomes" id="UP001172457">
    <property type="component" value="Chromosome 3"/>
</dbReference>
<sequence>MFHEKGSYGIRSSLTENIRGSKCQNYFIGKTTCDVHHSYNCNCAFGSPSESKTVDKFGDFSKSFIYEENKEEDNLPSRFAQNEMEEITICRDVADQDCREGVGAVTHKRSRKPTKRYIDESSNLNLRNCKKRREAASVSKVKISKIRRPKIQNDVEFKEKLPTAEISFGKAIQVPFISQGPTECRKINSPPPIENTTESYSSDDSEMMTKSEPGGNPRKHHRLWSVSEVKKLIDGVAHFGVGKWTHIKKLLFSTSVHRTPVDLKDKWRNLLKASRALNGNSRIEDEQKRSQPWRPLPKSILCRVRELASVYPYPREGNSKISKSKFPLARHVSSPARIKGNNNNNNQVHVV</sequence>
<evidence type="ECO:0000256" key="2">
    <source>
        <dbReference type="ARBA" id="ARBA00023242"/>
    </source>
</evidence>
<dbReference type="Gene3D" id="1.10.246.220">
    <property type="match status" value="1"/>
</dbReference>
<dbReference type="InterPro" id="IPR009057">
    <property type="entry name" value="Homeodomain-like_sf"/>
</dbReference>
<keyword evidence="7" id="KW-1185">Reference proteome</keyword>
<dbReference type="PROSITE" id="PS50090">
    <property type="entry name" value="MYB_LIKE"/>
    <property type="match status" value="1"/>
</dbReference>
<dbReference type="InterPro" id="IPR017930">
    <property type="entry name" value="Myb_dom"/>
</dbReference>